<dbReference type="AlphaFoldDB" id="A0A366DLL7"/>
<keyword evidence="2" id="KW-1185">Reference proteome</keyword>
<evidence type="ECO:0000313" key="2">
    <source>
        <dbReference type="Proteomes" id="UP000252586"/>
    </source>
</evidence>
<accession>A0A366DLL7</accession>
<dbReference type="EMBL" id="QNRE01000006">
    <property type="protein sequence ID" value="RBO90204.1"/>
    <property type="molecule type" value="Genomic_DNA"/>
</dbReference>
<reference evidence="1 2" key="1">
    <citation type="submission" date="2018-06" db="EMBL/GenBank/DDBJ databases">
        <title>Genomic Encyclopedia of Type Strains, Phase IV (KMG-IV): sequencing the most valuable type-strain genomes for metagenomic binning, comparative biology and taxonomic classification.</title>
        <authorList>
            <person name="Goeker M."/>
        </authorList>
    </citation>
    <scope>NUCLEOTIDE SEQUENCE [LARGE SCALE GENOMIC DNA]</scope>
    <source>
        <strain evidence="1 2">DSM 44599</strain>
    </source>
</reference>
<dbReference type="Proteomes" id="UP000252586">
    <property type="component" value="Unassembled WGS sequence"/>
</dbReference>
<evidence type="ECO:0008006" key="3">
    <source>
        <dbReference type="Google" id="ProtNLM"/>
    </source>
</evidence>
<gene>
    <name evidence="1" type="ORF">DFR74_10689</name>
</gene>
<protein>
    <recommendedName>
        <fullName evidence="3">DUF1684 domain-containing protein</fullName>
    </recommendedName>
</protein>
<organism evidence="1 2">
    <name type="scientific">Nocardia puris</name>
    <dbReference type="NCBI Taxonomy" id="208602"/>
    <lineage>
        <taxon>Bacteria</taxon>
        <taxon>Bacillati</taxon>
        <taxon>Actinomycetota</taxon>
        <taxon>Actinomycetes</taxon>
        <taxon>Mycobacteriales</taxon>
        <taxon>Nocardiaceae</taxon>
        <taxon>Nocardia</taxon>
    </lineage>
</organism>
<dbReference type="InterPro" id="IPR012467">
    <property type="entry name" value="DUF1684"/>
</dbReference>
<dbReference type="RefSeq" id="WP_067511089.1">
    <property type="nucleotide sequence ID" value="NZ_QNRE01000006.1"/>
</dbReference>
<dbReference type="STRING" id="1210090.GCA_001613185_04389"/>
<dbReference type="OrthoDB" id="5493262at2"/>
<dbReference type="PANTHER" id="PTHR41913">
    <property type="entry name" value="DUF1684 DOMAIN-CONTAINING PROTEIN"/>
    <property type="match status" value="1"/>
</dbReference>
<sequence>MTATTATSFDTEWAAWRAAREDQLRDPLGFLSLTSLHWLTDQPERLPGVPGTWWVTDQKVFITAQPADRLVFEGSDIAGVQILHPVEGAPGLRVQQESRVLEVIRRTGRHAVRVHDPAAPTLAAFGGIPAYAPDQRWVITGRYEAFDEPRDVVTGAVVDGLEHHHTATGTIEFTVGAVTERVIVFAAGEQLRFLFTDATAGVTTYPGVRALTVGAPDADGTVVLDFNRAVNLPCAFTDFATCPIAPAENRLRVAIEAGEQDPRPGARTQEGR</sequence>
<evidence type="ECO:0000313" key="1">
    <source>
        <dbReference type="EMBL" id="RBO90204.1"/>
    </source>
</evidence>
<proteinExistence type="predicted"/>
<dbReference type="Pfam" id="PF07920">
    <property type="entry name" value="DUF1684"/>
    <property type="match status" value="1"/>
</dbReference>
<comment type="caution">
    <text evidence="1">The sequence shown here is derived from an EMBL/GenBank/DDBJ whole genome shotgun (WGS) entry which is preliminary data.</text>
</comment>
<dbReference type="PANTHER" id="PTHR41913:SF1">
    <property type="entry name" value="DUF1684 DOMAIN-CONTAINING PROTEIN"/>
    <property type="match status" value="1"/>
</dbReference>
<name>A0A366DLL7_9NOCA</name>